<proteinExistence type="predicted"/>
<sequence>MKTLLAATLAVSSVFCILIGTINHHPHQAYAQQATNDNWLNGGALQIDPNPMETEEVSPFTPPKAIDGSQFTVAASTFQIGNTYVTGTYSGTDLSAITKIVLIVDGTIVKNGAFNQSAKNFQIHAAGLITDVNQKVEVALFSGNTELKRVSVSVSASPISDYILTPSSYQIGNTTVTGTFSGTNLNAITKVVLLVDGVIVKNGAFNLTTNSFQISANGLVTDIYRKVEVALFEGNKELKRAPVSIVSDYNLAVSPYQLGSESIIGTYSGTNLNFITKVALLIDGVVVKDGTLNATTKTFQIHASGLIKDFNQKAEVALFIGNTEVKRTKLSIIGYNNLIASPYQIGNSYVTGTYSGHDADLITKIVLLIDGVVVKNGSFKTNEKTFQIYAGGLITNNTQKVEVAMFMGNTELKRTSVPLSSYGDYDLTASPHKIGNAYVTGTYSGVKLEVITKIVLLVDGLIVKNGTFDHTAKTFRIYASNLITSNSKKVEVALFGDNTELKRAPVTINTN</sequence>
<dbReference type="InterPro" id="IPR046746">
    <property type="entry name" value="Big_15"/>
</dbReference>
<accession>A0A7X0Y6C9</accession>
<comment type="caution">
    <text evidence="2">The sequence shown here is derived from an EMBL/GenBank/DDBJ whole genome shotgun (WGS) entry which is preliminary data.</text>
</comment>
<reference evidence="2 3" key="1">
    <citation type="submission" date="2020-03" db="EMBL/GenBank/DDBJ databases">
        <title>Soil Listeria distribution.</title>
        <authorList>
            <person name="Liao J."/>
            <person name="Wiedmann M."/>
        </authorList>
    </citation>
    <scope>NUCLEOTIDE SEQUENCE [LARGE SCALE GENOMIC DNA]</scope>
    <source>
        <strain evidence="2 3">FSL L7-0741</strain>
    </source>
</reference>
<protein>
    <recommendedName>
        <fullName evidence="1">Bacterial Ig domain-containing protein</fullName>
    </recommendedName>
</protein>
<feature type="domain" description="Bacterial Ig" evidence="1">
    <location>
        <begin position="72"/>
        <end position="155"/>
    </location>
</feature>
<name>A0A7X0Y6C9_9LIST</name>
<feature type="domain" description="Bacterial Ig" evidence="1">
    <location>
        <begin position="164"/>
        <end position="246"/>
    </location>
</feature>
<feature type="domain" description="Bacterial Ig" evidence="1">
    <location>
        <begin position="340"/>
        <end position="418"/>
    </location>
</feature>
<dbReference type="EMBL" id="JAARWN010000021">
    <property type="protein sequence ID" value="MBC1937648.1"/>
    <property type="molecule type" value="Genomic_DNA"/>
</dbReference>
<dbReference type="RefSeq" id="WP_185527526.1">
    <property type="nucleotide sequence ID" value="NZ_JAARWN010000021.1"/>
</dbReference>
<dbReference type="Proteomes" id="UP000535908">
    <property type="component" value="Unassembled WGS sequence"/>
</dbReference>
<evidence type="ECO:0000313" key="2">
    <source>
        <dbReference type="EMBL" id="MBC1937648.1"/>
    </source>
</evidence>
<evidence type="ECO:0000313" key="3">
    <source>
        <dbReference type="Proteomes" id="UP000535908"/>
    </source>
</evidence>
<feature type="domain" description="Bacterial Ig" evidence="1">
    <location>
        <begin position="427"/>
        <end position="509"/>
    </location>
</feature>
<organism evidence="2 3">
    <name type="scientific">Listeria grandensis</name>
    <dbReference type="NCBI Taxonomy" id="1494963"/>
    <lineage>
        <taxon>Bacteria</taxon>
        <taxon>Bacillati</taxon>
        <taxon>Bacillota</taxon>
        <taxon>Bacilli</taxon>
        <taxon>Bacillales</taxon>
        <taxon>Listeriaceae</taxon>
        <taxon>Listeria</taxon>
    </lineage>
</organism>
<evidence type="ECO:0000259" key="1">
    <source>
        <dbReference type="Pfam" id="PF20622"/>
    </source>
</evidence>
<dbReference type="Pfam" id="PF20622">
    <property type="entry name" value="Big_15"/>
    <property type="match status" value="4"/>
</dbReference>
<dbReference type="AlphaFoldDB" id="A0A7X0Y6C9"/>
<gene>
    <name evidence="2" type="ORF">HCA69_14865</name>
</gene>